<proteinExistence type="predicted"/>
<sequence>MSPHSRLPHLSFRRTPARALLLSAALSLGVLLPGTASAQTAAPAPKPAASSAATTEAASAIAIEVSAAVKGQIVSCPTGLKLSPRAVCLYVPSSVASLRPLIAGKLSGRTAGGWKTSGKASTLLVSQKAGGPLGAFVLLSALNDKESLVVVDAAQAKVAAAKPATPAGVTKGQPYVLGRDLAGVVNVTSQGGGNYRLTTEEGSVLAVTVGRKSAQTSSGTVELPLAPATDGTNLIFPLDGLRSLGCTVTPAGTNLTVACGADSVGLRPIVF</sequence>
<feature type="signal peptide" evidence="1">
    <location>
        <begin position="1"/>
        <end position="38"/>
    </location>
</feature>
<evidence type="ECO:0000313" key="3">
    <source>
        <dbReference type="Proteomes" id="UP000186607"/>
    </source>
</evidence>
<name>A0A1U7P1K2_9DEIO</name>
<gene>
    <name evidence="2" type="ORF">BOO71_0003826</name>
</gene>
<keyword evidence="1" id="KW-0732">Signal</keyword>
<evidence type="ECO:0000313" key="2">
    <source>
        <dbReference type="EMBL" id="OLV19041.1"/>
    </source>
</evidence>
<dbReference type="STRING" id="249408.BOO71_0003826"/>
<evidence type="ECO:0008006" key="4">
    <source>
        <dbReference type="Google" id="ProtNLM"/>
    </source>
</evidence>
<evidence type="ECO:0000256" key="1">
    <source>
        <dbReference type="SAM" id="SignalP"/>
    </source>
</evidence>
<feature type="chain" id="PRO_5012843808" description="Secreted protein" evidence="1">
    <location>
        <begin position="39"/>
        <end position="271"/>
    </location>
</feature>
<reference evidence="2 3" key="1">
    <citation type="submission" date="2017-01" db="EMBL/GenBank/DDBJ databases">
        <title>Genome Analysis of Deinococcus marmoris KOPRI26562.</title>
        <authorList>
            <person name="Kim J.H."/>
            <person name="Oh H.-M."/>
        </authorList>
    </citation>
    <scope>NUCLEOTIDE SEQUENCE [LARGE SCALE GENOMIC DNA]</scope>
    <source>
        <strain evidence="2 3">KOPRI26562</strain>
    </source>
</reference>
<dbReference type="EMBL" id="MSTI01000044">
    <property type="protein sequence ID" value="OLV19041.1"/>
    <property type="molecule type" value="Genomic_DNA"/>
</dbReference>
<dbReference type="AlphaFoldDB" id="A0A1U7P1K2"/>
<accession>A0A1U7P1K2</accession>
<organism evidence="2 3">
    <name type="scientific">Deinococcus marmoris</name>
    <dbReference type="NCBI Taxonomy" id="249408"/>
    <lineage>
        <taxon>Bacteria</taxon>
        <taxon>Thermotogati</taxon>
        <taxon>Deinococcota</taxon>
        <taxon>Deinococci</taxon>
        <taxon>Deinococcales</taxon>
        <taxon>Deinococcaceae</taxon>
        <taxon>Deinococcus</taxon>
    </lineage>
</organism>
<protein>
    <recommendedName>
        <fullName evidence="4">Secreted protein</fullName>
    </recommendedName>
</protein>
<comment type="caution">
    <text evidence="2">The sequence shown here is derived from an EMBL/GenBank/DDBJ whole genome shotgun (WGS) entry which is preliminary data.</text>
</comment>
<keyword evidence="3" id="KW-1185">Reference proteome</keyword>
<dbReference type="RefSeq" id="WP_254843058.1">
    <property type="nucleotide sequence ID" value="NZ_MSTI01000044.1"/>
</dbReference>
<dbReference type="Proteomes" id="UP000186607">
    <property type="component" value="Unassembled WGS sequence"/>
</dbReference>